<feature type="transmembrane region" description="Helical" evidence="7">
    <location>
        <begin position="319"/>
        <end position="339"/>
    </location>
</feature>
<evidence type="ECO:0000256" key="1">
    <source>
        <dbReference type="ARBA" id="ARBA00004141"/>
    </source>
</evidence>
<feature type="transmembrane region" description="Helical" evidence="7">
    <location>
        <begin position="589"/>
        <end position="608"/>
    </location>
</feature>
<keyword evidence="9" id="KW-1185">Reference proteome</keyword>
<dbReference type="GO" id="GO:0022857">
    <property type="term" value="F:transmembrane transporter activity"/>
    <property type="evidence" value="ECO:0007669"/>
    <property type="project" value="InterPro"/>
</dbReference>
<feature type="transmembrane region" description="Helical" evidence="7">
    <location>
        <begin position="57"/>
        <end position="80"/>
    </location>
</feature>
<dbReference type="PANTHER" id="PTHR31806:SF5">
    <property type="entry name" value="PURINE-CYTOSINE PERMEASE FCY21"/>
    <property type="match status" value="1"/>
</dbReference>
<dbReference type="AlphaFoldDB" id="A0A284RRV3"/>
<evidence type="ECO:0000256" key="2">
    <source>
        <dbReference type="ARBA" id="ARBA00008974"/>
    </source>
</evidence>
<proteinExistence type="inferred from homology"/>
<dbReference type="OrthoDB" id="3046318at2759"/>
<feature type="transmembrane region" description="Helical" evidence="7">
    <location>
        <begin position="431"/>
        <end position="450"/>
    </location>
</feature>
<keyword evidence="6 7" id="KW-0472">Membrane</keyword>
<feature type="transmembrane region" description="Helical" evidence="7">
    <location>
        <begin position="124"/>
        <end position="150"/>
    </location>
</feature>
<feature type="transmembrane region" description="Helical" evidence="7">
    <location>
        <begin position="162"/>
        <end position="187"/>
    </location>
</feature>
<reference evidence="9" key="1">
    <citation type="journal article" date="2017" name="Nat. Ecol. Evol.">
        <title>Genome expansion and lineage-specific genetic innovations in the forest pathogenic fungi Armillaria.</title>
        <authorList>
            <person name="Sipos G."/>
            <person name="Prasanna A.N."/>
            <person name="Walter M.C."/>
            <person name="O'Connor E."/>
            <person name="Balint B."/>
            <person name="Krizsan K."/>
            <person name="Kiss B."/>
            <person name="Hess J."/>
            <person name="Varga T."/>
            <person name="Slot J."/>
            <person name="Riley R."/>
            <person name="Boka B."/>
            <person name="Rigling D."/>
            <person name="Barry K."/>
            <person name="Lee J."/>
            <person name="Mihaltcheva S."/>
            <person name="LaButti K."/>
            <person name="Lipzen A."/>
            <person name="Waldron R."/>
            <person name="Moloney N.M."/>
            <person name="Sperisen C."/>
            <person name="Kredics L."/>
            <person name="Vagvoelgyi C."/>
            <person name="Patrignani A."/>
            <person name="Fitzpatrick D."/>
            <person name="Nagy I."/>
            <person name="Doyle S."/>
            <person name="Anderson J.B."/>
            <person name="Grigoriev I.V."/>
            <person name="Gueldener U."/>
            <person name="Muensterkoetter M."/>
            <person name="Nagy L.G."/>
        </authorList>
    </citation>
    <scope>NUCLEOTIDE SEQUENCE [LARGE SCALE GENOMIC DNA]</scope>
    <source>
        <strain evidence="9">C18/9</strain>
    </source>
</reference>
<dbReference type="GO" id="GO:0005886">
    <property type="term" value="C:plasma membrane"/>
    <property type="evidence" value="ECO:0007669"/>
    <property type="project" value="TreeGrafter"/>
</dbReference>
<evidence type="ECO:0008006" key="10">
    <source>
        <dbReference type="Google" id="ProtNLM"/>
    </source>
</evidence>
<protein>
    <recommendedName>
        <fullName evidence="10">Purine-cytosine permease</fullName>
    </recommendedName>
</protein>
<accession>A0A284RRV3</accession>
<organism evidence="8 9">
    <name type="scientific">Armillaria ostoyae</name>
    <name type="common">Armillaria root rot fungus</name>
    <dbReference type="NCBI Taxonomy" id="47428"/>
    <lineage>
        <taxon>Eukaryota</taxon>
        <taxon>Fungi</taxon>
        <taxon>Dikarya</taxon>
        <taxon>Basidiomycota</taxon>
        <taxon>Agaricomycotina</taxon>
        <taxon>Agaricomycetes</taxon>
        <taxon>Agaricomycetidae</taxon>
        <taxon>Agaricales</taxon>
        <taxon>Marasmiineae</taxon>
        <taxon>Physalacriaceae</taxon>
        <taxon>Armillaria</taxon>
    </lineage>
</organism>
<feature type="transmembrane region" description="Helical" evidence="7">
    <location>
        <begin position="462"/>
        <end position="481"/>
    </location>
</feature>
<name>A0A284RRV3_ARMOS</name>
<evidence type="ECO:0000313" key="9">
    <source>
        <dbReference type="Proteomes" id="UP000219338"/>
    </source>
</evidence>
<evidence type="ECO:0000256" key="7">
    <source>
        <dbReference type="SAM" id="Phobius"/>
    </source>
</evidence>
<evidence type="ECO:0000256" key="3">
    <source>
        <dbReference type="ARBA" id="ARBA00022448"/>
    </source>
</evidence>
<feature type="transmembrane region" description="Helical" evidence="7">
    <location>
        <begin position="540"/>
        <end position="562"/>
    </location>
</feature>
<evidence type="ECO:0000256" key="5">
    <source>
        <dbReference type="ARBA" id="ARBA00022989"/>
    </source>
</evidence>
<dbReference type="Proteomes" id="UP000219338">
    <property type="component" value="Unassembled WGS sequence"/>
</dbReference>
<feature type="transmembrane region" description="Helical" evidence="7">
    <location>
        <begin position="87"/>
        <end position="104"/>
    </location>
</feature>
<evidence type="ECO:0000313" key="8">
    <source>
        <dbReference type="EMBL" id="SJL11497.1"/>
    </source>
</evidence>
<keyword evidence="4 7" id="KW-0812">Transmembrane</keyword>
<evidence type="ECO:0000256" key="6">
    <source>
        <dbReference type="ARBA" id="ARBA00023136"/>
    </source>
</evidence>
<gene>
    <name evidence="8" type="ORF">ARMOST_14901</name>
</gene>
<evidence type="ECO:0000256" key="4">
    <source>
        <dbReference type="ARBA" id="ARBA00022692"/>
    </source>
</evidence>
<feature type="transmembrane region" description="Helical" evidence="7">
    <location>
        <begin position="501"/>
        <end position="528"/>
    </location>
</feature>
<comment type="subcellular location">
    <subcellularLocation>
        <location evidence="1">Membrane</location>
        <topology evidence="1">Multi-pass membrane protein</topology>
    </subcellularLocation>
</comment>
<dbReference type="STRING" id="47428.A0A284RRV3"/>
<feature type="transmembrane region" description="Helical" evidence="7">
    <location>
        <begin position="261"/>
        <end position="285"/>
    </location>
</feature>
<feature type="transmembrane region" description="Helical" evidence="7">
    <location>
        <begin position="628"/>
        <end position="651"/>
    </location>
</feature>
<dbReference type="EMBL" id="FUEG01000014">
    <property type="protein sequence ID" value="SJL11497.1"/>
    <property type="molecule type" value="Genomic_DNA"/>
</dbReference>
<dbReference type="InterPro" id="IPR026030">
    <property type="entry name" value="Pur-cyt_permease_Fcy2/21/22"/>
</dbReference>
<sequence length="730" mass="79869">MFEDKKDNDVQQDIESTLVGSSRSRWSQRLLSWGVEGRGIIPVAPEDRTDTQYYKNFFLWFAWNVNILSFSAGTLGPVAFGLGVRDSCLVILFFNLLCALPPAYLTTWGPQLGLRQMVQARYSFGYFGVIIPCILNLIGMCGFCILNCILGGQTLSSVADGNLSWTVGIVVISIISLLVSFCGIKVIGWYERIAWIPVVIVFVIALGVGGKHIMAVPAAEPATAAAVLSFGSTIAGFVITYSPLSSDFTIYFRPDVSRVRLFLYSYIGFLLPIVTLQCLGAAVAASAPFVPAWDEGYAGGNVGGLLEAMLQPVGNFGKFLTVLLSLSVAGNIAPTLYSMCLNIQVFIPILYVVPRYIFSIVATAIVLPLAIVGSHRFYDTLTNFLGLIGYWANILLSESPVSPKKIAPMIIGELLHRAEASYTGSERRCLVAFYVLQLTGFVGLLIILLTGTFSPTVAKRHVCWLNFIMSWIISTISYSLLVGHSMDWEPPHGLCLTQAILVYSVPTLTACTTTALVIHVSVAINALLSPPSGVHFNWTPFLYVVPYIASGGTAALSLAIGLKDPDTVARRESEMYCNFENRTPSRVSSALVAGIMVLCLGIEVFVLVKLRKNWMHLRRKRDRQTIPLTLRVLAFSAVGCMAIVLGFVFVFNSYRGPALNLILGSVPLLAVLLFGTQQDILDSWFYLFRGKERPKTENLSLHYSNPSWMAPGTSRDPFIASYTGTEGQAY</sequence>
<keyword evidence="3" id="KW-0813">Transport</keyword>
<feature type="transmembrane region" description="Helical" evidence="7">
    <location>
        <begin position="345"/>
        <end position="370"/>
    </location>
</feature>
<dbReference type="PANTHER" id="PTHR31806">
    <property type="entry name" value="PURINE-CYTOSINE PERMEASE FCY2-RELATED"/>
    <property type="match status" value="1"/>
</dbReference>
<keyword evidence="5 7" id="KW-1133">Transmembrane helix</keyword>
<dbReference type="Pfam" id="PF02133">
    <property type="entry name" value="Transp_cyt_pur"/>
    <property type="match status" value="1"/>
</dbReference>
<feature type="transmembrane region" description="Helical" evidence="7">
    <location>
        <begin position="222"/>
        <end position="241"/>
    </location>
</feature>
<feature type="transmembrane region" description="Helical" evidence="7">
    <location>
        <begin position="193"/>
        <end position="210"/>
    </location>
</feature>
<dbReference type="Gene3D" id="1.10.4160.10">
    <property type="entry name" value="Hydantoin permease"/>
    <property type="match status" value="1"/>
</dbReference>
<dbReference type="InterPro" id="IPR001248">
    <property type="entry name" value="Pur-cyt_permease"/>
</dbReference>
<comment type="similarity">
    <text evidence="2">Belongs to the purine-cytosine permease (2.A.39) family.</text>
</comment>